<dbReference type="GO" id="GO:0005739">
    <property type="term" value="C:mitochondrion"/>
    <property type="evidence" value="ECO:0007669"/>
    <property type="project" value="TreeGrafter"/>
</dbReference>
<comment type="similarity">
    <text evidence="1">Belongs to the GcvT family.</text>
</comment>
<evidence type="ECO:0000259" key="5">
    <source>
        <dbReference type="Pfam" id="PF16350"/>
    </source>
</evidence>
<feature type="domain" description="Aminomethyltransferase C-terminal" evidence="4">
    <location>
        <begin position="767"/>
        <end position="845"/>
    </location>
</feature>
<dbReference type="Pfam" id="PF16350">
    <property type="entry name" value="FAO_M"/>
    <property type="match status" value="1"/>
</dbReference>
<dbReference type="InterPro" id="IPR028896">
    <property type="entry name" value="GcvT/YgfZ/DmdA"/>
</dbReference>
<accession>A0A6J3ZXF8</accession>
<dbReference type="InterPro" id="IPR029043">
    <property type="entry name" value="GcvT/YgfZ_C"/>
</dbReference>
<dbReference type="InterPro" id="IPR013977">
    <property type="entry name" value="GcvT_C"/>
</dbReference>
<feature type="domain" description="FAD dependent oxidoreductase central" evidence="5">
    <location>
        <begin position="394"/>
        <end position="448"/>
    </location>
</feature>
<evidence type="ECO:0000259" key="2">
    <source>
        <dbReference type="Pfam" id="PF01266"/>
    </source>
</evidence>
<dbReference type="Gene3D" id="2.40.30.110">
    <property type="entry name" value="Aminomethyltransferase beta-barrel domains"/>
    <property type="match status" value="1"/>
</dbReference>
<dbReference type="Pfam" id="PF01266">
    <property type="entry name" value="DAO"/>
    <property type="match status" value="1"/>
</dbReference>
<dbReference type="Gene3D" id="3.50.50.60">
    <property type="entry name" value="FAD/NAD(P)-binding domain"/>
    <property type="match status" value="1"/>
</dbReference>
<dbReference type="PANTHER" id="PTHR43757">
    <property type="entry name" value="AMINOMETHYLTRANSFERASE"/>
    <property type="match status" value="1"/>
</dbReference>
<dbReference type="Gene3D" id="3.30.9.10">
    <property type="entry name" value="D-Amino Acid Oxidase, subunit A, domain 2"/>
    <property type="match status" value="1"/>
</dbReference>
<dbReference type="SUPFAM" id="SSF51905">
    <property type="entry name" value="FAD/NAD(P)-binding domain"/>
    <property type="match status" value="1"/>
</dbReference>
<gene>
    <name evidence="6" type="primary">shmF</name>
</gene>
<dbReference type="InterPro" id="IPR006076">
    <property type="entry name" value="FAD-dep_OxRdtase"/>
</dbReference>
<evidence type="ECO:0000259" key="4">
    <source>
        <dbReference type="Pfam" id="PF08669"/>
    </source>
</evidence>
<dbReference type="SUPFAM" id="SSF101790">
    <property type="entry name" value="Aminomethyltransferase beta-barrel domain"/>
    <property type="match status" value="1"/>
</dbReference>
<dbReference type="AlphaFoldDB" id="A0A6J3ZXF8"/>
<dbReference type="InterPro" id="IPR027266">
    <property type="entry name" value="TrmE/GcvT-like"/>
</dbReference>
<evidence type="ECO:0000259" key="3">
    <source>
        <dbReference type="Pfam" id="PF01571"/>
    </source>
</evidence>
<feature type="domain" description="GCVT N-terminal" evidence="3">
    <location>
        <begin position="450"/>
        <end position="744"/>
    </location>
</feature>
<dbReference type="InterPro" id="IPR006222">
    <property type="entry name" value="GCVT_N"/>
</dbReference>
<dbReference type="Pfam" id="PF01571">
    <property type="entry name" value="GCV_T"/>
    <property type="match status" value="1"/>
</dbReference>
<sequence>MPPSASSSPSRPASQNITIIGAGIVGTNLADELLSSGWPASAITVIEQGPLSLSGGSTSHAPGLVFQTSPSKTMTKFASYTVQKLLSVEKDGQGCFNQLGGLEVATTPERVEELRRRHGWATSWGVDARLISKEECLALYPHLNRDVVLAGLHIPSDGLALAARATQILIERTSAKGVTYLPHTRVTGITQENGRVTGVETSAGPIHSDTVISCAGFWGVEIGALAGVDIPLLPLAHQYAKTGPVAALANRDVNSRMNGLNASLPILRHQDQDLYYREHGDRYGIGYYGHKPMPVVAGELGPTPRQVDEKNMPSRLDFTEMDFAPAWKETKKLLPALAGTELDDGFNGIFSFTPDGGPLLGESPNLDGFFVAEAVWVTHSAGVARAMAQILTKGWSDIDVSECELSRFENVQLNRDYVAETSQQNFVEIYDILHPLQPRSSPRGLRTSPFYHRQVELGAVFFETGGWERPFWYESNKSLLQSLPSEWRPVERDTWSNRFYSPITAVEAWKTRNAVALYDMSSFHRFLVSGPGATALLQTLTTSEVDVKPGTIVYTLLLNENAGIRSDIFVTRLDRNTYQIGANTATDLAYLSRQARHLSTSSSTSTSTSSVQVTVTDITGATCSLALWGPRARSVLTSARVSASTTSNTNLPYMHALPTTIASIPTLLLRKSYVGEYGWEIQTSAEHGRRLWDALYAAGKPHGLVPAGRAALNALRIEKGYRTYGADIGTEYDPYEAGLGFAIDGGKKDHFVGKGALEGRNKQPLTRRLRCLTIDDGKSMVMGKEPVFINKKPVGYVTTAAFGFSVRRPVVYAWLPGGVGEGAGVEIEYFGKRVRATVVPEPVFDPDGKRLLSDGEETDGDVGGKIRAVL</sequence>
<dbReference type="PANTHER" id="PTHR43757:SF2">
    <property type="entry name" value="AMINOMETHYLTRANSFERASE, MITOCHONDRIAL"/>
    <property type="match status" value="1"/>
</dbReference>
<dbReference type="InterPro" id="IPR036188">
    <property type="entry name" value="FAD/NAD-bd_sf"/>
</dbReference>
<evidence type="ECO:0000313" key="6">
    <source>
        <dbReference type="EMBL" id="BBI47414.1"/>
    </source>
</evidence>
<feature type="domain" description="FAD dependent oxidoreductase" evidence="2">
    <location>
        <begin position="17"/>
        <end position="389"/>
    </location>
</feature>
<dbReference type="EMBL" id="LC462123">
    <property type="protein sequence ID" value="BBI47414.1"/>
    <property type="molecule type" value="Genomic_DNA"/>
</dbReference>
<dbReference type="Gene3D" id="3.30.70.1400">
    <property type="entry name" value="Aminomethyltransferase beta-barrel domains"/>
    <property type="match status" value="1"/>
</dbReference>
<dbReference type="SUPFAM" id="SSF103025">
    <property type="entry name" value="Folate-binding domain"/>
    <property type="match status" value="1"/>
</dbReference>
<evidence type="ECO:0000256" key="1">
    <source>
        <dbReference type="ARBA" id="ARBA00008609"/>
    </source>
</evidence>
<dbReference type="InterPro" id="IPR032503">
    <property type="entry name" value="FAO_M"/>
</dbReference>
<reference evidence="6" key="1">
    <citation type="journal article" date="2020" name="Angew. Chem. Int. Ed. Engl.">
        <title>Shimalactone Biosynthesis Involves Spontaneous Double Bicyclo-Ring Formation with 8pi-6pi Electrocyclization.</title>
        <authorList>
            <person name="Fujii I."/>
            <person name="Hashimoto M."/>
            <person name="Konishi K."/>
            <person name="Unezawa A."/>
            <person name="Sakuraba H."/>
            <person name="Suzuki K."/>
            <person name="Tsushima H."/>
            <person name="Iwasaki M."/>
            <person name="Yoshida S."/>
            <person name="Kudo A."/>
            <person name="Fujita R."/>
            <person name="Hichiwa A."/>
            <person name="Saito K."/>
            <person name="Asano T."/>
            <person name="Ishikawa J."/>
            <person name="Wakana D."/>
            <person name="Goda Y."/>
            <person name="Watanabe A."/>
            <person name="Watanabe M."/>
            <person name="Masumoto Y."/>
            <person name="Kanazawa J."/>
            <person name="Sato H."/>
            <person name="Uchiyama M."/>
        </authorList>
    </citation>
    <scope>NUCLEOTIDE SEQUENCE</scope>
    <source>
        <strain evidence="6">GF10</strain>
    </source>
</reference>
<protein>
    <submittedName>
        <fullName evidence="6">Oxidoreductase</fullName>
    </submittedName>
</protein>
<proteinExistence type="inferred from homology"/>
<organism evidence="6">
    <name type="scientific">Emericella variicolor</name>
    <name type="common">Aspergillus stellatus</name>
    <dbReference type="NCBI Taxonomy" id="1549217"/>
    <lineage>
        <taxon>Eukaryota</taxon>
        <taxon>Fungi</taxon>
        <taxon>Dikarya</taxon>
        <taxon>Ascomycota</taxon>
        <taxon>Pezizomycotina</taxon>
        <taxon>Eurotiomycetes</taxon>
        <taxon>Eurotiomycetidae</taxon>
        <taxon>Eurotiales</taxon>
        <taxon>Aspergillaceae</taxon>
        <taxon>Aspergillus</taxon>
        <taxon>Aspergillus subgen. Nidulantes</taxon>
    </lineage>
</organism>
<name>A0A6J3ZXF8_EMEVA</name>
<dbReference type="SUPFAM" id="SSF54373">
    <property type="entry name" value="FAD-linked reductases, C-terminal domain"/>
    <property type="match status" value="1"/>
</dbReference>
<dbReference type="Gene3D" id="3.30.1360.120">
    <property type="entry name" value="Probable tRNA modification gtpase trme, domain 1"/>
    <property type="match status" value="1"/>
</dbReference>
<dbReference type="Pfam" id="PF08669">
    <property type="entry name" value="GCV_T_C"/>
    <property type="match status" value="1"/>
</dbReference>